<dbReference type="Pfam" id="PF07659">
    <property type="entry name" value="DUF1599"/>
    <property type="match status" value="2"/>
</dbReference>
<name>A0A1G7Z2A8_9SPHI</name>
<dbReference type="EMBL" id="FNCH01000015">
    <property type="protein sequence ID" value="SDH02823.1"/>
    <property type="molecule type" value="Genomic_DNA"/>
</dbReference>
<dbReference type="STRING" id="405671.SAMN05421827_11541"/>
<keyword evidence="3" id="KW-1185">Reference proteome</keyword>
<feature type="domain" description="Nucleotide modification associated" evidence="1">
    <location>
        <begin position="119"/>
        <end position="180"/>
    </location>
</feature>
<dbReference type="InterPro" id="IPR011630">
    <property type="entry name" value="DUF1599"/>
</dbReference>
<dbReference type="AlphaFoldDB" id="A0A1G7Z2A8"/>
<gene>
    <name evidence="2" type="ORF">SAMN05421827_11541</name>
</gene>
<reference evidence="3" key="1">
    <citation type="submission" date="2016-10" db="EMBL/GenBank/DDBJ databases">
        <authorList>
            <person name="Varghese N."/>
            <person name="Submissions S."/>
        </authorList>
    </citation>
    <scope>NUCLEOTIDE SEQUENCE [LARGE SCALE GENOMIC DNA]</scope>
    <source>
        <strain evidence="3">DSM 17933</strain>
    </source>
</reference>
<proteinExistence type="predicted"/>
<evidence type="ECO:0000313" key="2">
    <source>
        <dbReference type="EMBL" id="SDH02823.1"/>
    </source>
</evidence>
<dbReference type="Proteomes" id="UP000199643">
    <property type="component" value="Unassembled WGS sequence"/>
</dbReference>
<sequence length="183" mass="21038">MALAQTNTSTEFDEVIAVCRSLFLKKTKDYGTAWRILRPSSITDQIFIKAQRIRTLEEKKVSKVGEGVISEYIGIVNYCVIAMMQLELTESDPNEMPFEEVEKRFDDKVTETKDLMFAKNHDYGEAWRDMRISSLTDLILMKIFRVKQIEDNEGQTLASEGVNANYQDMLNYSVFALIKLGVK</sequence>
<evidence type="ECO:0000259" key="1">
    <source>
        <dbReference type="Pfam" id="PF07659"/>
    </source>
</evidence>
<organism evidence="2 3">
    <name type="scientific">Pedobacter terrae</name>
    <dbReference type="NCBI Taxonomy" id="405671"/>
    <lineage>
        <taxon>Bacteria</taxon>
        <taxon>Pseudomonadati</taxon>
        <taxon>Bacteroidota</taxon>
        <taxon>Sphingobacteriia</taxon>
        <taxon>Sphingobacteriales</taxon>
        <taxon>Sphingobacteriaceae</taxon>
        <taxon>Pedobacter</taxon>
    </lineage>
</organism>
<accession>A0A1G7Z2A8</accession>
<feature type="domain" description="Nucleotide modification associated" evidence="1">
    <location>
        <begin position="26"/>
        <end position="86"/>
    </location>
</feature>
<evidence type="ECO:0000313" key="3">
    <source>
        <dbReference type="Proteomes" id="UP000199643"/>
    </source>
</evidence>
<protein>
    <recommendedName>
        <fullName evidence="1">Nucleotide modification associated domain-containing protein</fullName>
    </recommendedName>
</protein>